<feature type="transmembrane region" description="Helical" evidence="1">
    <location>
        <begin position="190"/>
        <end position="210"/>
    </location>
</feature>
<dbReference type="InterPro" id="IPR056926">
    <property type="entry name" value="FLQE3_permease"/>
</dbReference>
<gene>
    <name evidence="2" type="ORF">CLVI_02320</name>
</gene>
<feature type="transmembrane region" description="Helical" evidence="1">
    <location>
        <begin position="89"/>
        <end position="110"/>
    </location>
</feature>
<keyword evidence="1" id="KW-1133">Transmembrane helix</keyword>
<feature type="transmembrane region" description="Helical" evidence="1">
    <location>
        <begin position="20"/>
        <end position="37"/>
    </location>
</feature>
<sequence length="227" mass="25195">MRLKNLIIGDIKFQMKYGFYFIYSVLVVFYICLLSIFKETWREKAATVMIFSDPAAMGMFFMGAIVLLEKSQRVLNSIAVSPVKVSEYILSKVISIGSISSIVALAIALAGGMGNYFILTLATFFGSALFTMIGLIISTKINSLNQFIIATLPFEIICFIPPIAYIFGYGNDWLLLHPGTSLICMINGDFSYILINIVVLAGWLVLLMIFTVKVVKKMFRSVGGVKL</sequence>
<feature type="transmembrane region" description="Helical" evidence="1">
    <location>
        <begin position="149"/>
        <end position="170"/>
    </location>
</feature>
<evidence type="ECO:0000256" key="1">
    <source>
        <dbReference type="SAM" id="Phobius"/>
    </source>
</evidence>
<name>A0A2T0BK94_9CLOT</name>
<evidence type="ECO:0000313" key="2">
    <source>
        <dbReference type="EMBL" id="PRR84306.1"/>
    </source>
</evidence>
<protein>
    <submittedName>
        <fullName evidence="2">ABC-2 family transporter protein</fullName>
    </submittedName>
</protein>
<keyword evidence="1" id="KW-0812">Transmembrane</keyword>
<evidence type="ECO:0000313" key="3">
    <source>
        <dbReference type="Proteomes" id="UP000239471"/>
    </source>
</evidence>
<dbReference type="EMBL" id="PVXQ01000002">
    <property type="protein sequence ID" value="PRR84306.1"/>
    <property type="molecule type" value="Genomic_DNA"/>
</dbReference>
<dbReference type="AlphaFoldDB" id="A0A2T0BK94"/>
<feature type="transmembrane region" description="Helical" evidence="1">
    <location>
        <begin position="116"/>
        <end position="137"/>
    </location>
</feature>
<comment type="caution">
    <text evidence="2">The sequence shown here is derived from an EMBL/GenBank/DDBJ whole genome shotgun (WGS) entry which is preliminary data.</text>
</comment>
<organism evidence="2 3">
    <name type="scientific">Clostridium vincentii</name>
    <dbReference type="NCBI Taxonomy" id="52704"/>
    <lineage>
        <taxon>Bacteria</taxon>
        <taxon>Bacillati</taxon>
        <taxon>Bacillota</taxon>
        <taxon>Clostridia</taxon>
        <taxon>Eubacteriales</taxon>
        <taxon>Clostridiaceae</taxon>
        <taxon>Clostridium</taxon>
    </lineage>
</organism>
<dbReference type="Pfam" id="PF24686">
    <property type="entry name" value="FLQE3_permease"/>
    <property type="match status" value="1"/>
</dbReference>
<accession>A0A2T0BK94</accession>
<proteinExistence type="predicted"/>
<dbReference type="Proteomes" id="UP000239471">
    <property type="component" value="Unassembled WGS sequence"/>
</dbReference>
<feature type="transmembrane region" description="Helical" evidence="1">
    <location>
        <begin position="49"/>
        <end position="68"/>
    </location>
</feature>
<dbReference type="RefSeq" id="WP_106058281.1">
    <property type="nucleotide sequence ID" value="NZ_PVXQ01000002.1"/>
</dbReference>
<dbReference type="OrthoDB" id="8480522at2"/>
<reference evidence="2 3" key="1">
    <citation type="submission" date="2018-03" db="EMBL/GenBank/DDBJ databases">
        <title>Genome sequence of Clostridium vincentii DSM 10228.</title>
        <authorList>
            <person name="Poehlein A."/>
            <person name="Daniel R."/>
        </authorList>
    </citation>
    <scope>NUCLEOTIDE SEQUENCE [LARGE SCALE GENOMIC DNA]</scope>
    <source>
        <strain evidence="2 3">DSM 10228</strain>
    </source>
</reference>
<keyword evidence="3" id="KW-1185">Reference proteome</keyword>
<keyword evidence="1" id="KW-0472">Membrane</keyword>